<dbReference type="RefSeq" id="WP_004092582.1">
    <property type="nucleotide sequence ID" value="NZ_AFGF01000017.1"/>
</dbReference>
<dbReference type="Pfam" id="PF01497">
    <property type="entry name" value="Peripla_BP_2"/>
    <property type="match status" value="1"/>
</dbReference>
<name>F7NET7_9FIRM</name>
<dbReference type="PANTHER" id="PTHR30535:SF7">
    <property type="entry name" value="IRON(III) DICITRATE-BINDING PROTEIN"/>
    <property type="match status" value="1"/>
</dbReference>
<dbReference type="PROSITE" id="PS50983">
    <property type="entry name" value="FE_B12_PBP"/>
    <property type="match status" value="1"/>
</dbReference>
<dbReference type="InterPro" id="IPR050902">
    <property type="entry name" value="ABC_Transporter_SBP"/>
</dbReference>
<comment type="similarity">
    <text evidence="1">Belongs to the bacterial solute-binding protein 8 family.</text>
</comment>
<feature type="chain" id="PRO_5038609398" evidence="2">
    <location>
        <begin position="21"/>
        <end position="345"/>
    </location>
</feature>
<proteinExistence type="inferred from homology"/>
<evidence type="ECO:0000256" key="2">
    <source>
        <dbReference type="SAM" id="SignalP"/>
    </source>
</evidence>
<keyword evidence="2" id="KW-0732">Signal</keyword>
<evidence type="ECO:0000256" key="1">
    <source>
        <dbReference type="ARBA" id="ARBA00008814"/>
    </source>
</evidence>
<dbReference type="eggNOG" id="COG0614">
    <property type="taxonomic scope" value="Bacteria"/>
</dbReference>
<dbReference type="PROSITE" id="PS51257">
    <property type="entry name" value="PROKAR_LIPOPROTEIN"/>
    <property type="match status" value="1"/>
</dbReference>
<reference evidence="4 5" key="1">
    <citation type="journal article" date="2011" name="EMBO J.">
        <title>Structural diversity of bacterial flagellar motors.</title>
        <authorList>
            <person name="Chen S."/>
            <person name="Beeby M."/>
            <person name="Murphy G.E."/>
            <person name="Leadbetter J.R."/>
            <person name="Hendrixson D.R."/>
            <person name="Briegel A."/>
            <person name="Li Z."/>
            <person name="Shi J."/>
            <person name="Tocheva E.I."/>
            <person name="Muller A."/>
            <person name="Dobro M.J."/>
            <person name="Jensen G.J."/>
        </authorList>
    </citation>
    <scope>NUCLEOTIDE SEQUENCE [LARGE SCALE GENOMIC DNA]</scope>
    <source>
        <strain evidence="4 5">DSM 6540</strain>
    </source>
</reference>
<feature type="signal peptide" evidence="2">
    <location>
        <begin position="1"/>
        <end position="20"/>
    </location>
</feature>
<dbReference type="SUPFAM" id="SSF53807">
    <property type="entry name" value="Helical backbone' metal receptor"/>
    <property type="match status" value="1"/>
</dbReference>
<evidence type="ECO:0000259" key="3">
    <source>
        <dbReference type="PROSITE" id="PS50983"/>
    </source>
</evidence>
<dbReference type="STRING" id="1009370.ALO_02771"/>
<dbReference type="OrthoDB" id="89746at2"/>
<comment type="caution">
    <text evidence="4">The sequence shown here is derived from an EMBL/GenBank/DDBJ whole genome shotgun (WGS) entry which is preliminary data.</text>
</comment>
<dbReference type="EMBL" id="AFGF01000017">
    <property type="protein sequence ID" value="EGO65498.1"/>
    <property type="molecule type" value="Genomic_DNA"/>
</dbReference>
<evidence type="ECO:0000313" key="5">
    <source>
        <dbReference type="Proteomes" id="UP000003240"/>
    </source>
</evidence>
<dbReference type="Gene3D" id="3.40.50.1980">
    <property type="entry name" value="Nitrogenase molybdenum iron protein domain"/>
    <property type="match status" value="2"/>
</dbReference>
<dbReference type="Proteomes" id="UP000003240">
    <property type="component" value="Unassembled WGS sequence"/>
</dbReference>
<feature type="domain" description="Fe/B12 periplasmic-binding" evidence="3">
    <location>
        <begin position="69"/>
        <end position="343"/>
    </location>
</feature>
<dbReference type="AlphaFoldDB" id="F7NET7"/>
<evidence type="ECO:0000313" key="4">
    <source>
        <dbReference type="EMBL" id="EGO65498.1"/>
    </source>
</evidence>
<accession>F7NET7</accession>
<sequence length="345" mass="38355">MQKKILLPFYLFLCFLPALTAAGCSHPDAPSSPPLSAASNQADGYPVTIMNFDAAENPLAVTVKQPPGRVIITHPSATELLLELDLEDRIHSTVAPYGVPLARLQEKYSKVTVMQAPFVPSREEMLVAQPDLIIGWPHHFTDTILGEAATWHRRGVATYIMPNTLTKRQPTLENTVYACLDSVGRMFNIQEKTELYIKNLRQRVARVRQAVQNIPQRKTVLVVQNHLNGIFSLYDKSYLISHMIDTAGGINLCQNPAFLIGAEQVLAFDPDVIIYVSLSRQGLVSNLTEAEALAELGEINELQNMRAIREGRIISLPFFTVNNGGVRTVDTIEKIARALYPHISF</sequence>
<keyword evidence="5" id="KW-1185">Reference proteome</keyword>
<organism evidence="4 5">
    <name type="scientific">Acetonema longum DSM 6540</name>
    <dbReference type="NCBI Taxonomy" id="1009370"/>
    <lineage>
        <taxon>Bacteria</taxon>
        <taxon>Bacillati</taxon>
        <taxon>Bacillota</taxon>
        <taxon>Negativicutes</taxon>
        <taxon>Acetonemataceae</taxon>
        <taxon>Acetonema</taxon>
    </lineage>
</organism>
<protein>
    <submittedName>
        <fullName evidence="4">ABC transporter</fullName>
    </submittedName>
</protein>
<dbReference type="InterPro" id="IPR002491">
    <property type="entry name" value="ABC_transptr_periplasmic_BD"/>
</dbReference>
<gene>
    <name evidence="4" type="ORF">ALO_02771</name>
</gene>
<dbReference type="PANTHER" id="PTHR30535">
    <property type="entry name" value="VITAMIN B12-BINDING PROTEIN"/>
    <property type="match status" value="1"/>
</dbReference>